<keyword evidence="3" id="KW-1133">Transmembrane helix</keyword>
<evidence type="ECO:0000256" key="3">
    <source>
        <dbReference type="SAM" id="Phobius"/>
    </source>
</evidence>
<evidence type="ECO:0000256" key="2">
    <source>
        <dbReference type="SAM" id="MobiDB-lite"/>
    </source>
</evidence>
<organism evidence="4 5">
    <name type="scientific">Micromonospora eburnea</name>
    <dbReference type="NCBI Taxonomy" id="227316"/>
    <lineage>
        <taxon>Bacteria</taxon>
        <taxon>Bacillati</taxon>
        <taxon>Actinomycetota</taxon>
        <taxon>Actinomycetes</taxon>
        <taxon>Micromonosporales</taxon>
        <taxon>Micromonosporaceae</taxon>
        <taxon>Micromonospora</taxon>
    </lineage>
</organism>
<keyword evidence="1" id="KW-0378">Hydrolase</keyword>
<keyword evidence="3" id="KW-0472">Membrane</keyword>
<dbReference type="InterPro" id="IPR005754">
    <property type="entry name" value="Sortase"/>
</dbReference>
<proteinExistence type="predicted"/>
<reference evidence="5" key="1">
    <citation type="submission" date="2016-06" db="EMBL/GenBank/DDBJ databases">
        <authorList>
            <person name="Varghese N."/>
            <person name="Submissions Spin"/>
        </authorList>
    </citation>
    <scope>NUCLEOTIDE SEQUENCE [LARGE SCALE GENOMIC DNA]</scope>
    <source>
        <strain evidence="5">DSM 44814</strain>
    </source>
</reference>
<dbReference type="Proteomes" id="UP000199696">
    <property type="component" value="Unassembled WGS sequence"/>
</dbReference>
<keyword evidence="5" id="KW-1185">Reference proteome</keyword>
<gene>
    <name evidence="4" type="ORF">GA0070604_5129</name>
</gene>
<dbReference type="AlphaFoldDB" id="A0A1C6VDJ7"/>
<evidence type="ECO:0000256" key="1">
    <source>
        <dbReference type="ARBA" id="ARBA00022801"/>
    </source>
</evidence>
<dbReference type="EMBL" id="FMHY01000002">
    <property type="protein sequence ID" value="SCL64104.1"/>
    <property type="molecule type" value="Genomic_DNA"/>
</dbReference>
<dbReference type="STRING" id="227316.GA0070604_5129"/>
<evidence type="ECO:0000313" key="5">
    <source>
        <dbReference type="Proteomes" id="UP000199696"/>
    </source>
</evidence>
<dbReference type="GO" id="GO:0016787">
    <property type="term" value="F:hydrolase activity"/>
    <property type="evidence" value="ECO:0007669"/>
    <property type="project" value="UniProtKB-KW"/>
</dbReference>
<sequence>MARGPTRAGRQPDHRGGGRTTRIHGDGHRPDRRTDVHRDGGTIRGDGHRTAVNRDDSRTIRLHGDGHRPRRRTGTNRGDGRTVRARDGHRRGPAANRPGGPGRPRGRTAAGLRAALRLAARTSRRLVRAVGHASTASVATTGSPARPVPVRPTRRAARWRYAAGRGPGAPVMVIATLMLLIMTMLGVERVTGVTVLPDRLFAGIRPPPKGFPVLAASPPTDITISKLDLRAPVHRVGIARDGTIAVPEIEKAGEAGWYDQGPTPGQYGPAVIVGHVDTTTGPAVFHDLKRLDDGDRVEVTREDHSVAVFEVTSVERYDKERLPADEIFGDFSRPNLRLITCGGRWVGGATGYADNLVVYASLVDSRGP</sequence>
<dbReference type="NCBIfam" id="NF033748">
    <property type="entry name" value="class_F_sortase"/>
    <property type="match status" value="1"/>
</dbReference>
<protein>
    <submittedName>
        <fullName evidence="4">Sortase family protein</fullName>
    </submittedName>
</protein>
<accession>A0A1C6VDJ7</accession>
<evidence type="ECO:0000313" key="4">
    <source>
        <dbReference type="EMBL" id="SCL64104.1"/>
    </source>
</evidence>
<dbReference type="Pfam" id="PF04203">
    <property type="entry name" value="Sortase"/>
    <property type="match status" value="1"/>
</dbReference>
<dbReference type="Gene3D" id="2.40.260.10">
    <property type="entry name" value="Sortase"/>
    <property type="match status" value="1"/>
</dbReference>
<name>A0A1C6VDJ7_9ACTN</name>
<dbReference type="InterPro" id="IPR023365">
    <property type="entry name" value="Sortase_dom-sf"/>
</dbReference>
<dbReference type="InterPro" id="IPR042001">
    <property type="entry name" value="Sortase_F"/>
</dbReference>
<dbReference type="CDD" id="cd05829">
    <property type="entry name" value="Sortase_F"/>
    <property type="match status" value="1"/>
</dbReference>
<feature type="transmembrane region" description="Helical" evidence="3">
    <location>
        <begin position="168"/>
        <end position="187"/>
    </location>
</feature>
<keyword evidence="3" id="KW-0812">Transmembrane</keyword>
<feature type="compositionally biased region" description="Basic and acidic residues" evidence="2">
    <location>
        <begin position="23"/>
        <end position="67"/>
    </location>
</feature>
<dbReference type="SUPFAM" id="SSF63817">
    <property type="entry name" value="Sortase"/>
    <property type="match status" value="1"/>
</dbReference>
<feature type="region of interest" description="Disordered" evidence="2">
    <location>
        <begin position="1"/>
        <end position="108"/>
    </location>
</feature>